<dbReference type="Proteomes" id="UP001597483">
    <property type="component" value="Unassembled WGS sequence"/>
</dbReference>
<accession>A0ABW5HES7</accession>
<gene>
    <name evidence="2" type="ORF">ACFSVL_30420</name>
</gene>
<proteinExistence type="predicted"/>
<organism evidence="2 3">
    <name type="scientific">Amycolatopsis silviterrae</name>
    <dbReference type="NCBI Taxonomy" id="1656914"/>
    <lineage>
        <taxon>Bacteria</taxon>
        <taxon>Bacillati</taxon>
        <taxon>Actinomycetota</taxon>
        <taxon>Actinomycetes</taxon>
        <taxon>Pseudonocardiales</taxon>
        <taxon>Pseudonocardiaceae</taxon>
        <taxon>Amycolatopsis</taxon>
    </lineage>
</organism>
<sequence length="62" mass="7127">MPAYAWAMLATIALLNLGRLAVFCLALRARREWNIPTEDLERLILACYQRRPRKSPSPEEGN</sequence>
<name>A0ABW5HES7_9PSEU</name>
<keyword evidence="3" id="KW-1185">Reference proteome</keyword>
<keyword evidence="1" id="KW-0812">Transmembrane</keyword>
<reference evidence="3" key="1">
    <citation type="journal article" date="2019" name="Int. J. Syst. Evol. Microbiol.">
        <title>The Global Catalogue of Microorganisms (GCM) 10K type strain sequencing project: providing services to taxonomists for standard genome sequencing and annotation.</title>
        <authorList>
            <consortium name="The Broad Institute Genomics Platform"/>
            <consortium name="The Broad Institute Genome Sequencing Center for Infectious Disease"/>
            <person name="Wu L."/>
            <person name="Ma J."/>
        </authorList>
    </citation>
    <scope>NUCLEOTIDE SEQUENCE [LARGE SCALE GENOMIC DNA]</scope>
    <source>
        <strain evidence="3">CGMCC 4.7641</strain>
    </source>
</reference>
<dbReference type="EMBL" id="JBHUKS010000024">
    <property type="protein sequence ID" value="MFD2471746.1"/>
    <property type="molecule type" value="Genomic_DNA"/>
</dbReference>
<keyword evidence="1" id="KW-1133">Transmembrane helix</keyword>
<evidence type="ECO:0000313" key="2">
    <source>
        <dbReference type="EMBL" id="MFD2471746.1"/>
    </source>
</evidence>
<keyword evidence="1" id="KW-0472">Membrane</keyword>
<comment type="caution">
    <text evidence="2">The sequence shown here is derived from an EMBL/GenBank/DDBJ whole genome shotgun (WGS) entry which is preliminary data.</text>
</comment>
<dbReference type="RefSeq" id="WP_378309003.1">
    <property type="nucleotide sequence ID" value="NZ_JBHUKS010000024.1"/>
</dbReference>
<evidence type="ECO:0008006" key="4">
    <source>
        <dbReference type="Google" id="ProtNLM"/>
    </source>
</evidence>
<evidence type="ECO:0000313" key="3">
    <source>
        <dbReference type="Proteomes" id="UP001597483"/>
    </source>
</evidence>
<protein>
    <recommendedName>
        <fullName evidence="4">DUF418 domain-containing protein</fullName>
    </recommendedName>
</protein>
<evidence type="ECO:0000256" key="1">
    <source>
        <dbReference type="SAM" id="Phobius"/>
    </source>
</evidence>
<feature type="transmembrane region" description="Helical" evidence="1">
    <location>
        <begin position="6"/>
        <end position="27"/>
    </location>
</feature>